<keyword evidence="1" id="KW-0732">Signal</keyword>
<evidence type="ECO:0000313" key="2">
    <source>
        <dbReference type="EMBL" id="KAB0483207.1"/>
    </source>
</evidence>
<comment type="caution">
    <text evidence="2">The sequence shown here is derived from an EMBL/GenBank/DDBJ whole genome shotgun (WGS) entry which is preliminary data.</text>
</comment>
<dbReference type="GeneID" id="77344356"/>
<dbReference type="AlphaFoldDB" id="A0A7V7TIF9"/>
<evidence type="ECO:0000256" key="1">
    <source>
        <dbReference type="SAM" id="SignalP"/>
    </source>
</evidence>
<accession>A0A7V7TIF9</accession>
<evidence type="ECO:0000313" key="3">
    <source>
        <dbReference type="Proteomes" id="UP000423756"/>
    </source>
</evidence>
<proteinExistence type="predicted"/>
<feature type="signal peptide" evidence="1">
    <location>
        <begin position="1"/>
        <end position="19"/>
    </location>
</feature>
<dbReference type="EMBL" id="VZPX01000001">
    <property type="protein sequence ID" value="KAB0483207.1"/>
    <property type="molecule type" value="Genomic_DNA"/>
</dbReference>
<dbReference type="Proteomes" id="UP000423756">
    <property type="component" value="Unassembled WGS sequence"/>
</dbReference>
<feature type="chain" id="PRO_5030557331" description="Lipoprotein" evidence="1">
    <location>
        <begin position="20"/>
        <end position="414"/>
    </location>
</feature>
<evidence type="ECO:0008006" key="4">
    <source>
        <dbReference type="Google" id="ProtNLM"/>
    </source>
</evidence>
<organism evidence="2 3">
    <name type="scientific">Vibrio chagasii</name>
    <dbReference type="NCBI Taxonomy" id="170679"/>
    <lineage>
        <taxon>Bacteria</taxon>
        <taxon>Pseudomonadati</taxon>
        <taxon>Pseudomonadota</taxon>
        <taxon>Gammaproteobacteria</taxon>
        <taxon>Vibrionales</taxon>
        <taxon>Vibrionaceae</taxon>
        <taxon>Vibrio</taxon>
    </lineage>
</organism>
<dbReference type="PROSITE" id="PS51257">
    <property type="entry name" value="PROKAR_LIPOPROTEIN"/>
    <property type="match status" value="1"/>
</dbReference>
<sequence>MKFQISIISALVATLTACGGGGGSTPPAQKKQTVVPQMSVTPAKGSVADPKDDAAKKFASSPAMYSANTIGSTDIKQCEKSLNLFNIYSIGWEDEFNKGLSDKQRKDLKDFRGIYLADGRVENIVNTKQTIEAKDWISYFYFDANFQDCEARRYKSYAKESKVGEDITELRYKYSIDADATTNTPQQNISNYTAWQTDSAKNTVIGLVTNITTGSIQHKQQLKSFKSDSGRSVDNVSFSKMFRNSYFLESYDNGKVEYQVVGGKVIDRYGKSKSSDPDTYYAINLISAYFPDVGTRINWCVRGSQLVSNQEKPISEAQYKRIIGDGDLGAAYCDPFDKNIGKVRYYDTKGNKVLDSSAIANELNNKLVQGTVIKDKLDQRVKNKKLYLGKTHSEYFQDTSLVNQVDQIKADLTQ</sequence>
<gene>
    <name evidence="2" type="ORF">F7Q91_00120</name>
</gene>
<reference evidence="2 3" key="1">
    <citation type="submission" date="2019-09" db="EMBL/GenBank/DDBJ databases">
        <title>Draft genome sequences of 48 bacterial type strains from the CCUG.</title>
        <authorList>
            <person name="Tunovic T."/>
            <person name="Pineiro-Iglesias B."/>
            <person name="Unosson C."/>
            <person name="Inganas E."/>
            <person name="Ohlen M."/>
            <person name="Cardew S."/>
            <person name="Jensie-Markopoulos S."/>
            <person name="Salva-Serra F."/>
            <person name="Jaen-Luchoro D."/>
            <person name="Karlsson R."/>
            <person name="Svensson-Stadler L."/>
            <person name="Chun J."/>
            <person name="Moore E."/>
        </authorList>
    </citation>
    <scope>NUCLEOTIDE SEQUENCE [LARGE SCALE GENOMIC DNA]</scope>
    <source>
        <strain evidence="2 3">CCUG 48643</strain>
    </source>
</reference>
<dbReference type="RefSeq" id="WP_137406243.1">
    <property type="nucleotide sequence ID" value="NZ_AP025466.1"/>
</dbReference>
<name>A0A7V7TIF9_9VIBR</name>
<protein>
    <recommendedName>
        <fullName evidence="4">Lipoprotein</fullName>
    </recommendedName>
</protein>